<accession>A0A3G6IXE2</accession>
<feature type="transmembrane region" description="Helical" evidence="2">
    <location>
        <begin position="195"/>
        <end position="222"/>
    </location>
</feature>
<evidence type="ECO:0008006" key="5">
    <source>
        <dbReference type="Google" id="ProtNLM"/>
    </source>
</evidence>
<keyword evidence="2" id="KW-0812">Transmembrane</keyword>
<feature type="transmembrane region" description="Helical" evidence="2">
    <location>
        <begin position="137"/>
        <end position="159"/>
    </location>
</feature>
<feature type="transmembrane region" description="Helical" evidence="2">
    <location>
        <begin position="81"/>
        <end position="101"/>
    </location>
</feature>
<keyword evidence="2" id="KW-0472">Membrane</keyword>
<feature type="transmembrane region" description="Helical" evidence="2">
    <location>
        <begin position="311"/>
        <end position="332"/>
    </location>
</feature>
<protein>
    <recommendedName>
        <fullName evidence="5">O-Antigen ligase</fullName>
    </recommendedName>
</protein>
<dbReference type="KEGG" id="cgk:CGERO_00485"/>
<gene>
    <name evidence="3" type="ORF">CGERO_00485</name>
</gene>
<evidence type="ECO:0000313" key="3">
    <source>
        <dbReference type="EMBL" id="AZA10435.1"/>
    </source>
</evidence>
<proteinExistence type="predicted"/>
<feature type="region of interest" description="Disordered" evidence="1">
    <location>
        <begin position="376"/>
        <end position="405"/>
    </location>
</feature>
<sequence>MLTFYSVIAAFVAAPLSIWFAMVWFRRPAFAMGTGVALSVLSLTQFFPNSLRFALAASLVPHAVTALYASSRGTSPNRHLVFPGVAPVLIYVGMCGLSTIWSLNPRQTVISTIAWIVLLVFALSFRQLLSVHELRTIMFRILLVFFLVSCVTLATPFGWAGGRARGVFQNANAASIFVFLLAGLSIWMGKKYFRWLLPMCVVFTFLSGSRAGMLALIITLVVPFYGQMSVRQKALSAFGGLLALFPIGGAVMDFLSKNSSDAALLRTDNTREDAVIVAAQFIAEHPWLGAGYRGTPPGLGSSSFLKMFAEFGFGTIFAAIILVVAYIVWAKADSVMLALSLATIVDCLFEDWLLTAGAPMLLIFFTLLMSTPQKVREGVTPPAPEPKPASALRRRIAGTSTRVRA</sequence>
<keyword evidence="4" id="KW-1185">Reference proteome</keyword>
<feature type="transmembrane region" description="Helical" evidence="2">
    <location>
        <begin position="107"/>
        <end position="125"/>
    </location>
</feature>
<reference evidence="3 4" key="1">
    <citation type="submission" date="2018-11" db="EMBL/GenBank/DDBJ databases">
        <authorList>
            <person name="Kleinhagauer T."/>
            <person name="Glaeser S.P."/>
            <person name="Spergser J."/>
            <person name="Ruckert C."/>
            <person name="Kaempfer P."/>
            <person name="Busse H.-J."/>
        </authorList>
    </citation>
    <scope>NUCLEOTIDE SEQUENCE [LARGE SCALE GENOMIC DNA]</scope>
    <source>
        <strain evidence="3 4">W8</strain>
    </source>
</reference>
<feature type="transmembrane region" description="Helical" evidence="2">
    <location>
        <begin position="234"/>
        <end position="256"/>
    </location>
</feature>
<feature type="transmembrane region" description="Helical" evidence="2">
    <location>
        <begin position="171"/>
        <end position="188"/>
    </location>
</feature>
<evidence type="ECO:0000256" key="2">
    <source>
        <dbReference type="SAM" id="Phobius"/>
    </source>
</evidence>
<dbReference type="OrthoDB" id="4391260at2"/>
<evidence type="ECO:0000256" key="1">
    <source>
        <dbReference type="SAM" id="MobiDB-lite"/>
    </source>
</evidence>
<dbReference type="RefSeq" id="WP_123932759.1">
    <property type="nucleotide sequence ID" value="NZ_CP033897.1"/>
</dbReference>
<dbReference type="Proteomes" id="UP000271587">
    <property type="component" value="Chromosome"/>
</dbReference>
<organism evidence="3 4">
    <name type="scientific">Corynebacterium gerontici</name>
    <dbReference type="NCBI Taxonomy" id="2079234"/>
    <lineage>
        <taxon>Bacteria</taxon>
        <taxon>Bacillati</taxon>
        <taxon>Actinomycetota</taxon>
        <taxon>Actinomycetes</taxon>
        <taxon>Mycobacteriales</taxon>
        <taxon>Corynebacteriaceae</taxon>
        <taxon>Corynebacterium</taxon>
    </lineage>
</organism>
<name>A0A3G6IXE2_9CORY</name>
<feature type="transmembrane region" description="Helical" evidence="2">
    <location>
        <begin position="6"/>
        <end position="25"/>
    </location>
</feature>
<dbReference type="AlphaFoldDB" id="A0A3G6IXE2"/>
<evidence type="ECO:0000313" key="4">
    <source>
        <dbReference type="Proteomes" id="UP000271587"/>
    </source>
</evidence>
<keyword evidence="2" id="KW-1133">Transmembrane helix</keyword>
<dbReference type="EMBL" id="CP033897">
    <property type="protein sequence ID" value="AZA10435.1"/>
    <property type="molecule type" value="Genomic_DNA"/>
</dbReference>